<feature type="signal peptide" evidence="9">
    <location>
        <begin position="1"/>
        <end position="27"/>
    </location>
</feature>
<dbReference type="InterPro" id="IPR011096">
    <property type="entry name" value="FTP_domain"/>
</dbReference>
<dbReference type="GO" id="GO:0004222">
    <property type="term" value="F:metalloendopeptidase activity"/>
    <property type="evidence" value="ECO:0007669"/>
    <property type="project" value="InterPro"/>
</dbReference>
<evidence type="ECO:0000256" key="2">
    <source>
        <dbReference type="ARBA" id="ARBA00022670"/>
    </source>
</evidence>
<keyword evidence="7 11" id="KW-0482">Metalloprotease</keyword>
<feature type="active site" evidence="8">
    <location>
        <position position="327"/>
    </location>
</feature>
<dbReference type="CDD" id="cd09597">
    <property type="entry name" value="M4_TLP"/>
    <property type="match status" value="1"/>
</dbReference>
<evidence type="ECO:0000256" key="4">
    <source>
        <dbReference type="ARBA" id="ARBA00022729"/>
    </source>
</evidence>
<dbReference type="InterPro" id="IPR050728">
    <property type="entry name" value="Zinc_Metalloprotease_M4"/>
</dbReference>
<keyword evidence="2 11" id="KW-0645">Protease</keyword>
<proteinExistence type="inferred from homology"/>
<dbReference type="InterPro" id="IPR000998">
    <property type="entry name" value="MAM_dom"/>
</dbReference>
<dbReference type="PANTHER" id="PTHR33794:SF1">
    <property type="entry name" value="BACILLOLYSIN"/>
    <property type="match status" value="1"/>
</dbReference>
<accession>A0A7W7S187</accession>
<dbReference type="InterPro" id="IPR001570">
    <property type="entry name" value="Peptidase_M4_C_domain"/>
</dbReference>
<dbReference type="RefSeq" id="WP_312882779.1">
    <property type="nucleotide sequence ID" value="NZ_JACHJU010000003.1"/>
</dbReference>
<dbReference type="PROSITE" id="PS50060">
    <property type="entry name" value="MAM_2"/>
    <property type="match status" value="1"/>
</dbReference>
<dbReference type="Gene3D" id="1.10.390.10">
    <property type="entry name" value="Neutral Protease Domain 2"/>
    <property type="match status" value="1"/>
</dbReference>
<evidence type="ECO:0000256" key="7">
    <source>
        <dbReference type="ARBA" id="ARBA00023049"/>
    </source>
</evidence>
<dbReference type="SUPFAM" id="SSF55486">
    <property type="entry name" value="Metalloproteases ('zincins'), catalytic domain"/>
    <property type="match status" value="1"/>
</dbReference>
<dbReference type="GO" id="GO:0006508">
    <property type="term" value="P:proteolysis"/>
    <property type="evidence" value="ECO:0007669"/>
    <property type="project" value="UniProtKB-KW"/>
</dbReference>
<dbReference type="Pfam" id="PF02868">
    <property type="entry name" value="Peptidase_M4_C"/>
    <property type="match status" value="1"/>
</dbReference>
<evidence type="ECO:0000256" key="6">
    <source>
        <dbReference type="ARBA" id="ARBA00022833"/>
    </source>
</evidence>
<name>A0A7W7S187_9ACTN</name>
<evidence type="ECO:0000313" key="11">
    <source>
        <dbReference type="EMBL" id="MBB4942021.1"/>
    </source>
</evidence>
<feature type="domain" description="MAM" evidence="10">
    <location>
        <begin position="628"/>
        <end position="803"/>
    </location>
</feature>
<keyword evidence="5" id="KW-0378">Hydrolase</keyword>
<dbReference type="InterPro" id="IPR013856">
    <property type="entry name" value="Peptidase_M4_domain"/>
</dbReference>
<dbReference type="GO" id="GO:0046872">
    <property type="term" value="F:metal ion binding"/>
    <property type="evidence" value="ECO:0007669"/>
    <property type="project" value="UniProtKB-KW"/>
</dbReference>
<dbReference type="PANTHER" id="PTHR33794">
    <property type="entry name" value="BACILLOLYSIN"/>
    <property type="match status" value="1"/>
</dbReference>
<evidence type="ECO:0000259" key="10">
    <source>
        <dbReference type="PROSITE" id="PS50060"/>
    </source>
</evidence>
<evidence type="ECO:0000256" key="3">
    <source>
        <dbReference type="ARBA" id="ARBA00022723"/>
    </source>
</evidence>
<dbReference type="SUPFAM" id="SSF49899">
    <property type="entry name" value="Concanavalin A-like lectins/glucanases"/>
    <property type="match status" value="1"/>
</dbReference>
<dbReference type="EMBL" id="JACHJU010000003">
    <property type="protein sequence ID" value="MBB4942021.1"/>
    <property type="molecule type" value="Genomic_DNA"/>
</dbReference>
<evidence type="ECO:0000256" key="9">
    <source>
        <dbReference type="SAM" id="SignalP"/>
    </source>
</evidence>
<evidence type="ECO:0000313" key="12">
    <source>
        <dbReference type="Proteomes" id="UP000534286"/>
    </source>
</evidence>
<dbReference type="Pfam" id="PF07504">
    <property type="entry name" value="FTP"/>
    <property type="match status" value="1"/>
</dbReference>
<evidence type="ECO:0000256" key="1">
    <source>
        <dbReference type="ARBA" id="ARBA00009388"/>
    </source>
</evidence>
<dbReference type="Pfam" id="PF01447">
    <property type="entry name" value="Peptidase_M4"/>
    <property type="match status" value="1"/>
</dbReference>
<dbReference type="InterPro" id="IPR023612">
    <property type="entry name" value="Peptidase_M4"/>
</dbReference>
<keyword evidence="12" id="KW-1185">Reference proteome</keyword>
<dbReference type="PRINTS" id="PR00730">
    <property type="entry name" value="THERMOLYSIN"/>
</dbReference>
<comment type="similarity">
    <text evidence="1">Belongs to the peptidase M4 family.</text>
</comment>
<keyword evidence="6" id="KW-0862">Zinc</keyword>
<feature type="chain" id="PRO_5039268586" evidence="9">
    <location>
        <begin position="28"/>
        <end position="803"/>
    </location>
</feature>
<sequence length="803" mass="82257">MKRSVAFALVTTATSMLVALSTASAGASGLTVLAPSIAPPDSPAQSADRLVEAEPAVLRASAKDQFLRHSTIAGKGGLTYVSYTRTYSGLPVYGGDFVVVTNPSGGVLSTSIAQTDTLNVATTPKIEAQRAAEIAKAEITDAAEVSEPKLSVMAEGSGRLAYEVVVSGTDKGHESKLHVFVDALTGGIAEKSDEVKEGQGSSYYNGPVTVGTTQSGSTYSMTDPARSGLRCGGQGGTAYTGSDDSWGNATGTDLETACVDALYAVGKEWDMLSAWLGRNGINGTGGGFPARVGLSDVNAYWNGSYTNFGHSQDNQRQATPIDVVAHEFGHAIFQTTPGGSTGSNEKGGLNESTGDIFGALTEFYANEPAQYDPPDLSVGEEVNLVGSGPIRYMHKPSQISGHPDCYSSSVPNLEVHAGAGVQNHWFYLLSQGTNPTNGQPVSPTCNSSTVTGVGIQKAGQIFMGALQRKTTTWTHQLVRKASLEAAIQLFPGSCTEFETTKAAWTAVNVPAATGEPTSCSAGNDFSLTLNPTSANVQPGQQATTTVGTQTTSGSAQSVTFSASGLPSGATASFSPASVTSGASSTLTVSVPAGTASATYNVIVTGDGTSVDRTATFALTVGPTSDVVFNDTFETSLGWTTNASGTDTATIGAWERGDPAATTSAGTGLQLGTTVSGTNDLVTGRLAGTAAGDYDVDGGLTSIRSPEIALPTGTLTLSLSWYLAHLNNASSSDYFRVRVVSGTTSTVVFQQLGAASNRVGAWQTATVNLSGYAGQTIRLLIEAADASTASLIEAGVDDVKITKS</sequence>
<gene>
    <name evidence="11" type="ORF">FHR32_006407</name>
</gene>
<comment type="caution">
    <text evidence="11">The sequence shown here is derived from an EMBL/GenBank/DDBJ whole genome shotgun (WGS) entry which is preliminary data.</text>
</comment>
<dbReference type="Gene3D" id="2.60.120.200">
    <property type="match status" value="1"/>
</dbReference>
<keyword evidence="4 9" id="KW-0732">Signal</keyword>
<organism evidence="11 12">
    <name type="scientific">Streptosporangium album</name>
    <dbReference type="NCBI Taxonomy" id="47479"/>
    <lineage>
        <taxon>Bacteria</taxon>
        <taxon>Bacillati</taxon>
        <taxon>Actinomycetota</taxon>
        <taxon>Actinomycetes</taxon>
        <taxon>Streptosporangiales</taxon>
        <taxon>Streptosporangiaceae</taxon>
        <taxon>Streptosporangium</taxon>
    </lineage>
</organism>
<dbReference type="GO" id="GO:0016020">
    <property type="term" value="C:membrane"/>
    <property type="evidence" value="ECO:0007669"/>
    <property type="project" value="InterPro"/>
</dbReference>
<evidence type="ECO:0000256" key="8">
    <source>
        <dbReference type="PIRSR" id="PIRSR623612-1"/>
    </source>
</evidence>
<dbReference type="Gene3D" id="3.10.170.10">
    <property type="match status" value="1"/>
</dbReference>
<dbReference type="InterPro" id="IPR013320">
    <property type="entry name" value="ConA-like_dom_sf"/>
</dbReference>
<protein>
    <submittedName>
        <fullName evidence="11">Zn-dependent metalloprotease</fullName>
    </submittedName>
</protein>
<evidence type="ECO:0000256" key="5">
    <source>
        <dbReference type="ARBA" id="ARBA00022801"/>
    </source>
</evidence>
<dbReference type="Proteomes" id="UP000534286">
    <property type="component" value="Unassembled WGS sequence"/>
</dbReference>
<keyword evidence="3" id="KW-0479">Metal-binding</keyword>
<dbReference type="AlphaFoldDB" id="A0A7W7S187"/>
<feature type="active site" description="Proton donor" evidence="8">
    <location>
        <position position="416"/>
    </location>
</feature>
<dbReference type="InterPro" id="IPR027268">
    <property type="entry name" value="Peptidase_M4/M1_CTD_sf"/>
</dbReference>
<dbReference type="Gene3D" id="3.10.450.490">
    <property type="match status" value="1"/>
</dbReference>
<reference evidence="11 12" key="1">
    <citation type="submission" date="2020-08" db="EMBL/GenBank/DDBJ databases">
        <title>Sequencing the genomes of 1000 actinobacteria strains.</title>
        <authorList>
            <person name="Klenk H.-P."/>
        </authorList>
    </citation>
    <scope>NUCLEOTIDE SEQUENCE [LARGE SCALE GENOMIC DNA]</scope>
    <source>
        <strain evidence="11 12">DSM 43023</strain>
    </source>
</reference>